<accession>A0A420ETX4</accession>
<dbReference type="InterPro" id="IPR057630">
    <property type="entry name" value="Terminase_6"/>
</dbReference>
<organism evidence="3 4">
    <name type="scientific">Micromonospora globbae</name>
    <dbReference type="NCBI Taxonomy" id="1894969"/>
    <lineage>
        <taxon>Bacteria</taxon>
        <taxon>Bacillati</taxon>
        <taxon>Actinomycetota</taxon>
        <taxon>Actinomycetes</taxon>
        <taxon>Micromonosporales</taxon>
        <taxon>Micromonosporaceae</taxon>
        <taxon>Micromonospora</taxon>
    </lineage>
</organism>
<proteinExistence type="predicted"/>
<name>A0A420ETX4_9ACTN</name>
<evidence type="ECO:0000313" key="3">
    <source>
        <dbReference type="EMBL" id="RKF24132.1"/>
    </source>
</evidence>
<feature type="region of interest" description="Disordered" evidence="1">
    <location>
        <begin position="76"/>
        <end position="105"/>
    </location>
</feature>
<sequence>MAAGSARLRSADALISPDVAETVAKLPDLTEADAAAVKLAKRYAAAIDQAGPDDAAEVLDRLGPKLLAALESLGATPRSRAARKGGASVPGQGKLQALREARRPA</sequence>
<evidence type="ECO:0000259" key="2">
    <source>
        <dbReference type="Pfam" id="PF23931"/>
    </source>
</evidence>
<evidence type="ECO:0000313" key="4">
    <source>
        <dbReference type="Proteomes" id="UP000285744"/>
    </source>
</evidence>
<evidence type="ECO:0000256" key="1">
    <source>
        <dbReference type="SAM" id="MobiDB-lite"/>
    </source>
</evidence>
<dbReference type="Proteomes" id="UP000285744">
    <property type="component" value="Unassembled WGS sequence"/>
</dbReference>
<reference evidence="3 4" key="1">
    <citation type="journal article" date="2018" name="Int. J. Syst. Evol. Microbiol.">
        <title>Micromonospora globbae sp. nov., an endophytic actinomycete isolated from roots of Globba winitii C. H. Wright.</title>
        <authorList>
            <person name="Kuncharoen N."/>
            <person name="Pittayakhajonwut P."/>
            <person name="Tanasupawat S."/>
        </authorList>
    </citation>
    <scope>NUCLEOTIDE SEQUENCE [LARGE SCALE GENOMIC DNA]</scope>
    <source>
        <strain evidence="3 4">WPS1-2</strain>
    </source>
</reference>
<dbReference type="Pfam" id="PF23931">
    <property type="entry name" value="Terminase_6"/>
    <property type="match status" value="1"/>
</dbReference>
<dbReference type="AlphaFoldDB" id="A0A420ETX4"/>
<dbReference type="RefSeq" id="WP_120331582.1">
    <property type="nucleotide sequence ID" value="NZ_RAQQ01000027.1"/>
</dbReference>
<gene>
    <name evidence="3" type="ORF">D7I43_28015</name>
</gene>
<comment type="caution">
    <text evidence="3">The sequence shown here is derived from an EMBL/GenBank/DDBJ whole genome shotgun (WGS) entry which is preliminary data.</text>
</comment>
<dbReference type="EMBL" id="RAQQ01000027">
    <property type="protein sequence ID" value="RKF24132.1"/>
    <property type="molecule type" value="Genomic_DNA"/>
</dbReference>
<protein>
    <recommendedName>
        <fullName evidence="2">Terminase small subunit actinomycetes phage-type domain-containing protein</fullName>
    </recommendedName>
</protein>
<feature type="domain" description="Terminase small subunit actinomycetes phage-type" evidence="2">
    <location>
        <begin position="20"/>
        <end position="102"/>
    </location>
</feature>